<evidence type="ECO:0000256" key="2">
    <source>
        <dbReference type="ARBA" id="ARBA00010018"/>
    </source>
</evidence>
<keyword evidence="12 16" id="KW-0408">Iron</keyword>
<dbReference type="InterPro" id="IPR039261">
    <property type="entry name" value="FNR_nucleotide-bd"/>
</dbReference>
<evidence type="ECO:0000256" key="12">
    <source>
        <dbReference type="ARBA" id="ARBA00023004"/>
    </source>
</evidence>
<comment type="similarity">
    <text evidence="2 16">In the N-terminal section; belongs to the cytochrome P450 family.</text>
</comment>
<accession>A0A9P9W9E0</accession>
<keyword evidence="10 16" id="KW-0249">Electron transport</keyword>
<dbReference type="InterPro" id="IPR008254">
    <property type="entry name" value="Flavodoxin/NO_synth"/>
</dbReference>
<dbReference type="GO" id="GO:0070330">
    <property type="term" value="F:aromatase activity"/>
    <property type="evidence" value="ECO:0007669"/>
    <property type="project" value="UniProtKB-UniRule"/>
</dbReference>
<dbReference type="EC" id="1.6.2.4" evidence="16"/>
<dbReference type="InterPro" id="IPR023206">
    <property type="entry name" value="Bifunctional_P450_P450_red"/>
</dbReference>
<evidence type="ECO:0000256" key="3">
    <source>
        <dbReference type="ARBA" id="ARBA00022448"/>
    </source>
</evidence>
<evidence type="ECO:0000256" key="8">
    <source>
        <dbReference type="ARBA" id="ARBA00022827"/>
    </source>
</evidence>
<evidence type="ECO:0000256" key="11">
    <source>
        <dbReference type="ARBA" id="ARBA00023002"/>
    </source>
</evidence>
<evidence type="ECO:0000256" key="14">
    <source>
        <dbReference type="ARBA" id="ARBA00047827"/>
    </source>
</evidence>
<dbReference type="Pfam" id="PF00667">
    <property type="entry name" value="FAD_binding_1"/>
    <property type="match status" value="1"/>
</dbReference>
<evidence type="ECO:0000256" key="7">
    <source>
        <dbReference type="ARBA" id="ARBA00022723"/>
    </source>
</evidence>
<dbReference type="PROSITE" id="PS00086">
    <property type="entry name" value="CYTOCHROME_P450"/>
    <property type="match status" value="1"/>
</dbReference>
<feature type="domain" description="FAD-binding FR-type" evidence="20">
    <location>
        <begin position="677"/>
        <end position="906"/>
    </location>
</feature>
<evidence type="ECO:0000256" key="10">
    <source>
        <dbReference type="ARBA" id="ARBA00022982"/>
    </source>
</evidence>
<feature type="binding site" description="axial binding residue" evidence="17">
    <location>
        <position position="404"/>
    </location>
    <ligand>
        <name>heme</name>
        <dbReference type="ChEBI" id="CHEBI:30413"/>
    </ligand>
    <ligandPart>
        <name>Fe</name>
        <dbReference type="ChEBI" id="CHEBI:18248"/>
    </ligandPart>
</feature>
<dbReference type="Pfam" id="PF00258">
    <property type="entry name" value="Flavodoxin_1"/>
    <property type="match status" value="1"/>
</dbReference>
<evidence type="ECO:0000256" key="6">
    <source>
        <dbReference type="ARBA" id="ARBA00022643"/>
    </source>
</evidence>
<evidence type="ECO:0000313" key="22">
    <source>
        <dbReference type="Proteomes" id="UP000829685"/>
    </source>
</evidence>
<evidence type="ECO:0000259" key="20">
    <source>
        <dbReference type="PROSITE" id="PS51384"/>
    </source>
</evidence>
<dbReference type="GO" id="GO:0020037">
    <property type="term" value="F:heme binding"/>
    <property type="evidence" value="ECO:0007669"/>
    <property type="project" value="UniProtKB-UniRule"/>
</dbReference>
<evidence type="ECO:0000256" key="15">
    <source>
        <dbReference type="ARBA" id="ARBA00049342"/>
    </source>
</evidence>
<dbReference type="FunFam" id="1.20.990.10:FF:000011">
    <property type="entry name" value="Bifunctional cytochrome P450/NADPH--P450 reductase"/>
    <property type="match status" value="1"/>
</dbReference>
<keyword evidence="8 16" id="KW-0274">FAD</keyword>
<keyword evidence="13 16" id="KW-0503">Monooxygenase</keyword>
<dbReference type="FunFam" id="1.10.630.10:FF:000040">
    <property type="entry name" value="Bifunctional cytochrome P450/NADPH--P450 reductase"/>
    <property type="match status" value="1"/>
</dbReference>
<dbReference type="InterPro" id="IPR029039">
    <property type="entry name" value="Flavoprotein-like_sf"/>
</dbReference>
<dbReference type="Gene3D" id="1.10.630.10">
    <property type="entry name" value="Cytochrome P450"/>
    <property type="match status" value="1"/>
</dbReference>
<dbReference type="SUPFAM" id="SSF52218">
    <property type="entry name" value="Flavoproteins"/>
    <property type="match status" value="1"/>
</dbReference>
<evidence type="ECO:0000256" key="16">
    <source>
        <dbReference type="PIRNR" id="PIRNR000209"/>
    </source>
</evidence>
<dbReference type="AlphaFoldDB" id="A0A9P9W9E0"/>
<keyword evidence="4 16" id="KW-0349">Heme</keyword>
<comment type="caution">
    <text evidence="21">The sequence shown here is derived from an EMBL/GenBank/DDBJ whole genome shotgun (WGS) entry which is preliminary data.</text>
</comment>
<dbReference type="CDD" id="cd06206">
    <property type="entry name" value="bifunctional_CYPOR"/>
    <property type="match status" value="1"/>
</dbReference>
<keyword evidence="5 16" id="KW-0285">Flavoprotein</keyword>
<dbReference type="GO" id="GO:0005506">
    <property type="term" value="F:iron ion binding"/>
    <property type="evidence" value="ECO:0007669"/>
    <property type="project" value="UniProtKB-UniRule"/>
</dbReference>
<dbReference type="Gene3D" id="3.40.50.80">
    <property type="entry name" value="Nucleotide-binding domain of ferredoxin-NADP reductase (FNR) module"/>
    <property type="match status" value="1"/>
</dbReference>
<dbReference type="PRINTS" id="PR00385">
    <property type="entry name" value="P450"/>
</dbReference>
<dbReference type="Gene3D" id="3.40.50.360">
    <property type="match status" value="1"/>
</dbReference>
<dbReference type="Gene3D" id="2.40.30.10">
    <property type="entry name" value="Translation factors"/>
    <property type="match status" value="1"/>
</dbReference>
<comment type="cofactor">
    <cofactor evidence="1 16 17">
        <name>heme</name>
        <dbReference type="ChEBI" id="CHEBI:30413"/>
    </cofactor>
</comment>
<evidence type="ECO:0000313" key="21">
    <source>
        <dbReference type="EMBL" id="KAI1852210.1"/>
    </source>
</evidence>
<dbReference type="EMBL" id="JAFIMR010000062">
    <property type="protein sequence ID" value="KAI1852210.1"/>
    <property type="molecule type" value="Genomic_DNA"/>
</dbReference>
<dbReference type="InterPro" id="IPR017938">
    <property type="entry name" value="Riboflavin_synthase-like_b-brl"/>
</dbReference>
<evidence type="ECO:0000256" key="13">
    <source>
        <dbReference type="ARBA" id="ARBA00023033"/>
    </source>
</evidence>
<dbReference type="GO" id="GO:0010181">
    <property type="term" value="F:FMN binding"/>
    <property type="evidence" value="ECO:0007669"/>
    <property type="project" value="UniProtKB-UniRule"/>
</dbReference>
<keyword evidence="6 16" id="KW-0288">FMN</keyword>
<evidence type="ECO:0000256" key="4">
    <source>
        <dbReference type="ARBA" id="ARBA00022617"/>
    </source>
</evidence>
<evidence type="ECO:0000256" key="17">
    <source>
        <dbReference type="PIRSR" id="PIRSR000209-1"/>
    </source>
</evidence>
<evidence type="ECO:0000256" key="9">
    <source>
        <dbReference type="ARBA" id="ARBA00022857"/>
    </source>
</evidence>
<comment type="cofactor">
    <cofactor evidence="16">
        <name>FAD</name>
        <dbReference type="ChEBI" id="CHEBI:57692"/>
    </cofactor>
    <cofactor evidence="16">
        <name>FMN</name>
        <dbReference type="ChEBI" id="CHEBI:58210"/>
    </cofactor>
</comment>
<dbReference type="PRINTS" id="PR00463">
    <property type="entry name" value="EP450I"/>
</dbReference>
<dbReference type="Proteomes" id="UP000829685">
    <property type="component" value="Unassembled WGS sequence"/>
</dbReference>
<gene>
    <name evidence="21" type="ORF">JX265_013063</name>
</gene>
<dbReference type="GO" id="GO:0050660">
    <property type="term" value="F:flavin adenine dinucleotide binding"/>
    <property type="evidence" value="ECO:0007669"/>
    <property type="project" value="TreeGrafter"/>
</dbReference>
<keyword evidence="11 16" id="KW-0560">Oxidoreductase</keyword>
<protein>
    <recommendedName>
        <fullName evidence="16">Bifunctional cytochrome P450/NADPH--P450 reductase</fullName>
    </recommendedName>
    <domain>
        <recommendedName>
            <fullName evidence="16">Cytochrome P450</fullName>
            <ecNumber evidence="16">1.14.14.1</ecNumber>
        </recommendedName>
    </domain>
    <domain>
        <recommendedName>
            <fullName evidence="16">NADPH--cytochrome P450 reductase</fullName>
            <ecNumber evidence="16">1.6.2.4</ecNumber>
        </recommendedName>
    </domain>
</protein>
<dbReference type="InterPro" id="IPR003097">
    <property type="entry name" value="CysJ-like_FAD-binding"/>
</dbReference>
<evidence type="ECO:0000259" key="19">
    <source>
        <dbReference type="PROSITE" id="PS50902"/>
    </source>
</evidence>
<dbReference type="EC" id="1.14.14.1" evidence="16"/>
<feature type="compositionally biased region" description="Polar residues" evidence="18">
    <location>
        <begin position="481"/>
        <end position="494"/>
    </location>
</feature>
<keyword evidence="22" id="KW-1185">Reference proteome</keyword>
<dbReference type="PROSITE" id="PS51384">
    <property type="entry name" value="FAD_FR"/>
    <property type="match status" value="1"/>
</dbReference>
<dbReference type="SUPFAM" id="SSF48264">
    <property type="entry name" value="Cytochrome P450"/>
    <property type="match status" value="1"/>
</dbReference>
<dbReference type="PANTHER" id="PTHR19384:SF127">
    <property type="entry name" value="BIFUNCTIONAL CYTOCHROME P450_NADPH--P450 REDUCTASE"/>
    <property type="match status" value="1"/>
</dbReference>
<dbReference type="InterPro" id="IPR001433">
    <property type="entry name" value="OxRdtase_FAD/NAD-bd"/>
</dbReference>
<dbReference type="PROSITE" id="PS50902">
    <property type="entry name" value="FLAVODOXIN_LIKE"/>
    <property type="match status" value="1"/>
</dbReference>
<feature type="domain" description="Flavodoxin-like" evidence="19">
    <location>
        <begin position="498"/>
        <end position="640"/>
    </location>
</feature>
<dbReference type="PANTHER" id="PTHR19384">
    <property type="entry name" value="NITRIC OXIDE SYNTHASE-RELATED"/>
    <property type="match status" value="1"/>
</dbReference>
<name>A0A9P9W9E0_9PEZI</name>
<dbReference type="Pfam" id="PF00175">
    <property type="entry name" value="NAD_binding_1"/>
    <property type="match status" value="1"/>
</dbReference>
<dbReference type="InterPro" id="IPR002401">
    <property type="entry name" value="Cyt_P450_E_grp-I"/>
</dbReference>
<keyword evidence="7 16" id="KW-0479">Metal-binding</keyword>
<dbReference type="InterPro" id="IPR023173">
    <property type="entry name" value="NADPH_Cyt_P450_Rdtase_alpha"/>
</dbReference>
<keyword evidence="3 16" id="KW-0813">Transport</keyword>
<evidence type="ECO:0000256" key="18">
    <source>
        <dbReference type="SAM" id="MobiDB-lite"/>
    </source>
</evidence>
<dbReference type="PIRSF" id="PIRSF000209">
    <property type="entry name" value="Bifunctional_P450_P450R"/>
    <property type="match status" value="1"/>
</dbReference>
<dbReference type="InterPro" id="IPR036396">
    <property type="entry name" value="Cyt_P450_sf"/>
</dbReference>
<keyword evidence="9 16" id="KW-0521">NADP</keyword>
<feature type="region of interest" description="Disordered" evidence="18">
    <location>
        <begin position="472"/>
        <end position="497"/>
    </location>
</feature>
<sequence>MTETVPIPEPPGLPLIGHITSIDQTYPLGSFMDLAEKHGDIYRLRLPGRTVVVCSNHALVDELCNEKRFKKVPAGALKEIRDGVHDGLFTAYLEEPNWGIAHRVLMPAFGPISIRGMFDEMHDIATQLTMKWARYGSSNPILATDDFTRLTLDTLALCAMGFRFNSFYTQDLHPFIDAMGDFLTESGAKTQRPPLPAWFYRNQEEKFRSDIATLRKTAEEVLEERKSGESARKDLLAAMLKGVDPKSGVSMTDQSIIDNLITFLIAGHETTSGLLSFTFYELLKNPTVYRKAQEEVDRVVGKGPIKVEHMSKLPYISAILRETLRLDSPIPMISVQAIEDTLLGGKYPVHTGEPCVMMIKKSHTDPLVYGEDSLEYKPERMMDENFEKLPKNAWKPFGNGVRGCIGRPFAWQEAVLVMVMLLQNFNFVLDDPNYSLRHKQTLTIKPNGFYMRAILRDGLTPTTLERRLAGFGPSDEKAAQGGQTDASKSHSSGQGKPITILYGSNSGTCEAMAHRLAADATQHGFKASTVDCMDTANGNIPKNQPVVFLTASYEGEPPDNARHLVSYLESIEDKSALKDVSYAVFGCGHHDWASTFYRIPKLIDSKLEENGASRLAATGFADAGDSDMFVAFESWEDNVFWPALVKQYGTSTDTQAANQGSSLKVSVTSPRTSALRADVQQAEVIATKILTANGEPVKKHIEIKLPSDNTYRAGDYLAVLPINPKETVSRAMRKFELPWDAHLEIQADSQIPLPTNTSISASDIFGAYVELAQPATKRNVLALAEATEVEADKAALRDIAGESYEKEVSEKHVSILDLLERYPSVKLPLGSFLAMLPPMRVRQYSISSSPLWKPNNVTLTFSLLEAPSKSGQGLHVGVATSYLNNLQEGDKLHVSVRQSHASFHLPQTMEQTPVICVAAGTGLAPFRGFIQERAALIEAGRKVAPLVLYYGCREPGRDDLYSDEMAEWEKIGAATVKRAYSRTPEKSEGNKYVQDALWADRLEVAKLWDSNAKLFVCGSKRVGAGVQDVALRMKDAGLRARGKEWSEEEVKKWWEQLRNVRYATDVFD</sequence>
<dbReference type="InterPro" id="IPR017927">
    <property type="entry name" value="FAD-bd_FR_type"/>
</dbReference>
<comment type="catalytic activity">
    <reaction evidence="15 16">
        <text>2 oxidized [cytochrome P450] + NADPH = 2 reduced [cytochrome P450] + NADP(+) + H(+)</text>
        <dbReference type="Rhea" id="RHEA:24040"/>
        <dbReference type="Rhea" id="RHEA-COMP:14627"/>
        <dbReference type="Rhea" id="RHEA-COMP:14628"/>
        <dbReference type="ChEBI" id="CHEBI:15378"/>
        <dbReference type="ChEBI" id="CHEBI:55376"/>
        <dbReference type="ChEBI" id="CHEBI:57783"/>
        <dbReference type="ChEBI" id="CHEBI:58349"/>
        <dbReference type="ChEBI" id="CHEBI:60344"/>
        <dbReference type="EC" id="1.6.2.4"/>
    </reaction>
</comment>
<dbReference type="InterPro" id="IPR001128">
    <property type="entry name" value="Cyt_P450"/>
</dbReference>
<dbReference type="SUPFAM" id="SSF63380">
    <property type="entry name" value="Riboflavin synthase domain-like"/>
    <property type="match status" value="1"/>
</dbReference>
<evidence type="ECO:0000256" key="1">
    <source>
        <dbReference type="ARBA" id="ARBA00001971"/>
    </source>
</evidence>
<dbReference type="FunFam" id="2.40.30.10:FF:000198">
    <property type="entry name" value="Bifunctional cytochrome P450/NADPH--P450 reductase"/>
    <property type="match status" value="1"/>
</dbReference>
<dbReference type="InterPro" id="IPR017972">
    <property type="entry name" value="Cyt_P450_CS"/>
</dbReference>
<dbReference type="GO" id="GO:0005829">
    <property type="term" value="C:cytosol"/>
    <property type="evidence" value="ECO:0007669"/>
    <property type="project" value="TreeGrafter"/>
</dbReference>
<comment type="catalytic activity">
    <reaction evidence="14 16">
        <text>an organic molecule + reduced [NADPH--hemoprotein reductase] + O2 = an alcohol + oxidized [NADPH--hemoprotein reductase] + H2O + H(+)</text>
        <dbReference type="Rhea" id="RHEA:17149"/>
        <dbReference type="Rhea" id="RHEA-COMP:11964"/>
        <dbReference type="Rhea" id="RHEA-COMP:11965"/>
        <dbReference type="ChEBI" id="CHEBI:15377"/>
        <dbReference type="ChEBI" id="CHEBI:15378"/>
        <dbReference type="ChEBI" id="CHEBI:15379"/>
        <dbReference type="ChEBI" id="CHEBI:30879"/>
        <dbReference type="ChEBI" id="CHEBI:57618"/>
        <dbReference type="ChEBI" id="CHEBI:58210"/>
        <dbReference type="ChEBI" id="CHEBI:142491"/>
        <dbReference type="EC" id="1.14.14.1"/>
    </reaction>
</comment>
<dbReference type="Pfam" id="PF00067">
    <property type="entry name" value="p450"/>
    <property type="match status" value="1"/>
</dbReference>
<evidence type="ECO:0000256" key="5">
    <source>
        <dbReference type="ARBA" id="ARBA00022630"/>
    </source>
</evidence>
<proteinExistence type="inferred from homology"/>
<organism evidence="21 22">
    <name type="scientific">Neoarthrinium moseri</name>
    <dbReference type="NCBI Taxonomy" id="1658444"/>
    <lineage>
        <taxon>Eukaryota</taxon>
        <taxon>Fungi</taxon>
        <taxon>Dikarya</taxon>
        <taxon>Ascomycota</taxon>
        <taxon>Pezizomycotina</taxon>
        <taxon>Sordariomycetes</taxon>
        <taxon>Xylariomycetidae</taxon>
        <taxon>Amphisphaeriales</taxon>
        <taxon>Apiosporaceae</taxon>
        <taxon>Neoarthrinium</taxon>
    </lineage>
</organism>
<dbReference type="GO" id="GO:0003958">
    <property type="term" value="F:NADPH-hemoprotein reductase activity"/>
    <property type="evidence" value="ECO:0007669"/>
    <property type="project" value="UniProtKB-UniRule"/>
</dbReference>
<dbReference type="CDD" id="cd11068">
    <property type="entry name" value="CYP120A1"/>
    <property type="match status" value="1"/>
</dbReference>
<dbReference type="SUPFAM" id="SSF52343">
    <property type="entry name" value="Ferredoxin reductase-like, C-terminal NADP-linked domain"/>
    <property type="match status" value="1"/>
</dbReference>
<dbReference type="Gene3D" id="1.20.990.10">
    <property type="entry name" value="NADPH-cytochrome p450 Reductase, Chain A, domain 3"/>
    <property type="match status" value="1"/>
</dbReference>
<reference evidence="21" key="1">
    <citation type="submission" date="2021-03" db="EMBL/GenBank/DDBJ databases">
        <title>Revisited historic fungal species revealed as producer of novel bioactive compounds through whole genome sequencing and comparative genomics.</title>
        <authorList>
            <person name="Vignolle G.A."/>
            <person name="Hochenegger N."/>
            <person name="Mach R.L."/>
            <person name="Mach-Aigner A.R."/>
            <person name="Javad Rahimi M."/>
            <person name="Salim K.A."/>
            <person name="Chan C.M."/>
            <person name="Lim L.B.L."/>
            <person name="Cai F."/>
            <person name="Druzhinina I.S."/>
            <person name="U'Ren J.M."/>
            <person name="Derntl C."/>
        </authorList>
    </citation>
    <scope>NUCLEOTIDE SEQUENCE</scope>
    <source>
        <strain evidence="21">TUCIM 5799</strain>
    </source>
</reference>